<keyword evidence="2 7" id="KW-0699">rRNA-binding</keyword>
<evidence type="ECO:0000256" key="6">
    <source>
        <dbReference type="ARBA" id="ARBA00035292"/>
    </source>
</evidence>
<name>A0A1G2HRX3_9BACT</name>
<dbReference type="InterPro" id="IPR036791">
    <property type="entry name" value="Ribosomal_bL9_C_sf"/>
</dbReference>
<dbReference type="SUPFAM" id="SSF55653">
    <property type="entry name" value="Ribosomal protein L9 C-domain"/>
    <property type="match status" value="1"/>
</dbReference>
<dbReference type="HAMAP" id="MF_00503">
    <property type="entry name" value="Ribosomal_bL9"/>
    <property type="match status" value="1"/>
</dbReference>
<dbReference type="EMBL" id="MHOM01000011">
    <property type="protein sequence ID" value="OGZ65175.1"/>
    <property type="molecule type" value="Genomic_DNA"/>
</dbReference>
<evidence type="ECO:0000256" key="4">
    <source>
        <dbReference type="ARBA" id="ARBA00022980"/>
    </source>
</evidence>
<evidence type="ECO:0000259" key="9">
    <source>
        <dbReference type="Pfam" id="PF03948"/>
    </source>
</evidence>
<dbReference type="Pfam" id="PF03948">
    <property type="entry name" value="Ribosomal_L9_C"/>
    <property type="match status" value="1"/>
</dbReference>
<dbReference type="InterPro" id="IPR020070">
    <property type="entry name" value="Ribosomal_bL9_N"/>
</dbReference>
<dbReference type="GO" id="GO:0006412">
    <property type="term" value="P:translation"/>
    <property type="evidence" value="ECO:0007669"/>
    <property type="project" value="UniProtKB-UniRule"/>
</dbReference>
<feature type="domain" description="Large ribosomal subunit protein bL9 C-terminal" evidence="9">
    <location>
        <begin position="64"/>
        <end position="145"/>
    </location>
</feature>
<dbReference type="SUPFAM" id="SSF55658">
    <property type="entry name" value="L9 N-domain-like"/>
    <property type="match status" value="1"/>
</dbReference>
<dbReference type="Gene3D" id="3.40.5.10">
    <property type="entry name" value="Ribosomal protein L9, N-terminal domain"/>
    <property type="match status" value="1"/>
</dbReference>
<dbReference type="InterPro" id="IPR020069">
    <property type="entry name" value="Ribosomal_bL9_C"/>
</dbReference>
<keyword evidence="4 7" id="KW-0689">Ribosomal protein</keyword>
<proteinExistence type="inferred from homology"/>
<dbReference type="GO" id="GO:0003735">
    <property type="term" value="F:structural constituent of ribosome"/>
    <property type="evidence" value="ECO:0007669"/>
    <property type="project" value="InterPro"/>
</dbReference>
<dbReference type="InterPro" id="IPR009027">
    <property type="entry name" value="Ribosomal_bL9/RNase_H1_N"/>
</dbReference>
<reference evidence="10 11" key="1">
    <citation type="journal article" date="2016" name="Nat. Commun.">
        <title>Thousands of microbial genomes shed light on interconnected biogeochemical processes in an aquifer system.</title>
        <authorList>
            <person name="Anantharaman K."/>
            <person name="Brown C.T."/>
            <person name="Hug L.A."/>
            <person name="Sharon I."/>
            <person name="Castelle C.J."/>
            <person name="Probst A.J."/>
            <person name="Thomas B.C."/>
            <person name="Singh A."/>
            <person name="Wilkins M.J."/>
            <person name="Karaoz U."/>
            <person name="Brodie E.L."/>
            <person name="Williams K.H."/>
            <person name="Hubbard S.S."/>
            <person name="Banfield J.F."/>
        </authorList>
    </citation>
    <scope>NUCLEOTIDE SEQUENCE [LARGE SCALE GENOMIC DNA]</scope>
</reference>
<dbReference type="InterPro" id="IPR036935">
    <property type="entry name" value="Ribosomal_bL9_N_sf"/>
</dbReference>
<dbReference type="InterPro" id="IPR020594">
    <property type="entry name" value="Ribosomal_bL9_bac/chp"/>
</dbReference>
<sequence>MRVILLEDVEKLGKKYEIKDVKDGYARNFLIPEKLAKKATKEALKWAEGQKEFIEKEAEEDLKKAQDLASRLDGLELTIAVKIGEEGQLFESINNQKISEKMKEQGFEVKKSQIGLEKSIKELGEFPIKINLDHNLEVEIKLIIAEEKDK</sequence>
<dbReference type="Proteomes" id="UP000177190">
    <property type="component" value="Unassembled WGS sequence"/>
</dbReference>
<evidence type="ECO:0000313" key="10">
    <source>
        <dbReference type="EMBL" id="OGZ65175.1"/>
    </source>
</evidence>
<evidence type="ECO:0000313" key="11">
    <source>
        <dbReference type="Proteomes" id="UP000177190"/>
    </source>
</evidence>
<organism evidence="10 11">
    <name type="scientific">Candidatus Staskawiczbacteria bacterium RIFCSPHIGHO2_01_FULL_36_16</name>
    <dbReference type="NCBI Taxonomy" id="1802200"/>
    <lineage>
        <taxon>Bacteria</taxon>
        <taxon>Candidatus Staskawicziibacteriota</taxon>
    </lineage>
</organism>
<evidence type="ECO:0000256" key="7">
    <source>
        <dbReference type="HAMAP-Rule" id="MF_00503"/>
    </source>
</evidence>
<keyword evidence="5 7" id="KW-0687">Ribonucleoprotein</keyword>
<evidence type="ECO:0000256" key="2">
    <source>
        <dbReference type="ARBA" id="ARBA00022730"/>
    </source>
</evidence>
<evidence type="ECO:0000256" key="3">
    <source>
        <dbReference type="ARBA" id="ARBA00022884"/>
    </source>
</evidence>
<comment type="caution">
    <text evidence="10">The sequence shown here is derived from an EMBL/GenBank/DDBJ whole genome shotgun (WGS) entry which is preliminary data.</text>
</comment>
<comment type="function">
    <text evidence="7">Binds to the 23S rRNA.</text>
</comment>
<dbReference type="PANTHER" id="PTHR21368">
    <property type="entry name" value="50S RIBOSOMAL PROTEIN L9"/>
    <property type="match status" value="1"/>
</dbReference>
<feature type="domain" description="Ribosomal protein L9" evidence="8">
    <location>
        <begin position="1"/>
        <end position="45"/>
    </location>
</feature>
<dbReference type="InterPro" id="IPR000244">
    <property type="entry name" value="Ribosomal_bL9"/>
</dbReference>
<evidence type="ECO:0000259" key="8">
    <source>
        <dbReference type="Pfam" id="PF01281"/>
    </source>
</evidence>
<dbReference type="GO" id="GO:0019843">
    <property type="term" value="F:rRNA binding"/>
    <property type="evidence" value="ECO:0007669"/>
    <property type="project" value="UniProtKB-UniRule"/>
</dbReference>
<dbReference type="GO" id="GO:1990904">
    <property type="term" value="C:ribonucleoprotein complex"/>
    <property type="evidence" value="ECO:0007669"/>
    <property type="project" value="UniProtKB-KW"/>
</dbReference>
<gene>
    <name evidence="7" type="primary">rplI</name>
    <name evidence="10" type="ORF">A2812_01225</name>
</gene>
<dbReference type="NCBIfam" id="TIGR00158">
    <property type="entry name" value="L9"/>
    <property type="match status" value="1"/>
</dbReference>
<evidence type="ECO:0000256" key="1">
    <source>
        <dbReference type="ARBA" id="ARBA00010605"/>
    </source>
</evidence>
<protein>
    <recommendedName>
        <fullName evidence="6 7">Large ribosomal subunit protein bL9</fullName>
    </recommendedName>
</protein>
<dbReference type="GO" id="GO:0005840">
    <property type="term" value="C:ribosome"/>
    <property type="evidence" value="ECO:0007669"/>
    <property type="project" value="UniProtKB-KW"/>
</dbReference>
<evidence type="ECO:0000256" key="5">
    <source>
        <dbReference type="ARBA" id="ARBA00023274"/>
    </source>
</evidence>
<accession>A0A1G2HRX3</accession>
<dbReference type="Gene3D" id="3.10.430.100">
    <property type="entry name" value="Ribosomal protein L9, C-terminal domain"/>
    <property type="match status" value="1"/>
</dbReference>
<comment type="similarity">
    <text evidence="1 7">Belongs to the bacterial ribosomal protein bL9 family.</text>
</comment>
<dbReference type="STRING" id="1802200.A2812_01225"/>
<keyword evidence="3 7" id="KW-0694">RNA-binding</keyword>
<dbReference type="AlphaFoldDB" id="A0A1G2HRX3"/>
<dbReference type="Pfam" id="PF01281">
    <property type="entry name" value="Ribosomal_L9_N"/>
    <property type="match status" value="1"/>
</dbReference>